<evidence type="ECO:0000259" key="2">
    <source>
        <dbReference type="Pfam" id="PF00656"/>
    </source>
</evidence>
<name>A0A8H3H415_9AGAM</name>
<accession>A0A8H3H415</accession>
<dbReference type="Gene3D" id="3.40.50.1460">
    <property type="match status" value="1"/>
</dbReference>
<dbReference type="GO" id="GO:0004197">
    <property type="term" value="F:cysteine-type endopeptidase activity"/>
    <property type="evidence" value="ECO:0007669"/>
    <property type="project" value="InterPro"/>
</dbReference>
<feature type="region of interest" description="Disordered" evidence="1">
    <location>
        <begin position="249"/>
        <end position="274"/>
    </location>
</feature>
<organism evidence="3 4">
    <name type="scientific">Rhizoctonia solani</name>
    <dbReference type="NCBI Taxonomy" id="456999"/>
    <lineage>
        <taxon>Eukaryota</taxon>
        <taxon>Fungi</taxon>
        <taxon>Dikarya</taxon>
        <taxon>Basidiomycota</taxon>
        <taxon>Agaricomycotina</taxon>
        <taxon>Agaricomycetes</taxon>
        <taxon>Cantharellales</taxon>
        <taxon>Ceratobasidiaceae</taxon>
        <taxon>Rhizoctonia</taxon>
    </lineage>
</organism>
<feature type="domain" description="Peptidase C14 caspase" evidence="2">
    <location>
        <begin position="386"/>
        <end position="502"/>
    </location>
</feature>
<feature type="compositionally biased region" description="Polar residues" evidence="1">
    <location>
        <begin position="253"/>
        <end position="274"/>
    </location>
</feature>
<feature type="compositionally biased region" description="Low complexity" evidence="1">
    <location>
        <begin position="154"/>
        <end position="164"/>
    </location>
</feature>
<dbReference type="EMBL" id="CAJMWY010002685">
    <property type="protein sequence ID" value="CAE6493171.1"/>
    <property type="molecule type" value="Genomic_DNA"/>
</dbReference>
<evidence type="ECO:0000313" key="4">
    <source>
        <dbReference type="Proteomes" id="UP000663861"/>
    </source>
</evidence>
<dbReference type="GO" id="GO:0006508">
    <property type="term" value="P:proteolysis"/>
    <property type="evidence" value="ECO:0007669"/>
    <property type="project" value="InterPro"/>
</dbReference>
<reference evidence="3" key="1">
    <citation type="submission" date="2021-01" db="EMBL/GenBank/DDBJ databases">
        <authorList>
            <person name="Kaushik A."/>
        </authorList>
    </citation>
    <scope>NUCLEOTIDE SEQUENCE</scope>
    <source>
        <strain evidence="3">AG4-RS23</strain>
    </source>
</reference>
<dbReference type="Proteomes" id="UP000663861">
    <property type="component" value="Unassembled WGS sequence"/>
</dbReference>
<sequence>MSYYVRKNNRRATVDTAIGENWVELDGPELTLATSAPAIDTLPGGRTGAQIGRIGVTLSNAVPHGASQANSLLHAQTTRRGTRNSSFFQGSNNWRVWSGERKESNRTLNAVALASNVATVFAFAPDPGSRRQTRSRWFDILPEQTEESSDYARSSESGSISDGSRTATTDSEPIFSPDYGTHGTPDTEVSSSPTCVRFGIPHPIHIPNSNTSHHGRRASSLPIPSGYVQSDDPESSQIVMIEPRNPLFESPAPITSNTTASFSAQQTEPSASMTSARSIVEGLRRLFDAVDRQPSIGYASTVPSPQNAYNVPYTPDVPIPADDLDWEMCNLTPATVASSWHTADPRERKLLIIGSGYDSANFRQATIETNATLATIERNPTLATLTTLNGVSHDVKSLTSVFKKRSFTVETLVGDSFDAQTILNRVKMFLSDATEGDVRAIVFTGHAARTQADQKVAIVPPAGHHRSSDPDEGLIGADAWRAAVNESTQPGVIVLSIFASCMSGDLMNQPINLKDLNGPITANATPSDPKSSPPGPVFITFASSRSDQSTYESVVGPSRGPDNSFRYGDHFLRAFTLAARESRILDWKGFIQALEENFSQLRRIGAICAAYDPEIRDPNWETGHPQTPIYTSSRFNLPLLEDVMPRGISLGGREPPTPIKRVNLTEEFLAHISLCGETPEITHYTLPTPSNVVPPVVL</sequence>
<dbReference type="Pfam" id="PF00656">
    <property type="entry name" value="Peptidase_C14"/>
    <property type="match status" value="1"/>
</dbReference>
<feature type="region of interest" description="Disordered" evidence="1">
    <location>
        <begin position="142"/>
        <end position="191"/>
    </location>
</feature>
<evidence type="ECO:0000313" key="3">
    <source>
        <dbReference type="EMBL" id="CAE6493171.1"/>
    </source>
</evidence>
<evidence type="ECO:0000256" key="1">
    <source>
        <dbReference type="SAM" id="MobiDB-lite"/>
    </source>
</evidence>
<dbReference type="InterPro" id="IPR011600">
    <property type="entry name" value="Pept_C14_caspase"/>
</dbReference>
<comment type="caution">
    <text evidence="3">The sequence shown here is derived from an EMBL/GenBank/DDBJ whole genome shotgun (WGS) entry which is preliminary data.</text>
</comment>
<proteinExistence type="predicted"/>
<protein>
    <recommendedName>
        <fullName evidence="2">Peptidase C14 caspase domain-containing protein</fullName>
    </recommendedName>
</protein>
<gene>
    <name evidence="3" type="ORF">RDB_LOCUS114292</name>
</gene>
<dbReference type="AlphaFoldDB" id="A0A8H3H415"/>